<evidence type="ECO:0000256" key="4">
    <source>
        <dbReference type="ARBA" id="ARBA00022691"/>
    </source>
</evidence>
<evidence type="ECO:0000256" key="1">
    <source>
        <dbReference type="ARBA" id="ARBA00012771"/>
    </source>
</evidence>
<sequence>MQRYSYKRMIEEAEASLILSDREPRIASLLLEDLFGIDRVYLMLHEEEEVPGERHGIFEKAVARAAAGEPYQYVTGFSWFYGYKMEVDENTLIPRNETEELVEFVLEQEPDDGRTVADIGTGTGAIGLLLQKHWHKNRVVLTDVSSGALEMAGKNAEALGVSPEIFRGSLFEPLTDRGIMADCIVSNPPYIAYDEKDDMDASVYRHEPHLALFADDGGMALYKQMVDGLPTVLKPGGTVYFEIGWRQYTALSTYIKKVWPKTRPQLKKDMNGQDRILFFRWED</sequence>
<accession>A0A9D1QIM8</accession>
<keyword evidence="2 8" id="KW-0489">Methyltransferase</keyword>
<evidence type="ECO:0000313" key="8">
    <source>
        <dbReference type="EMBL" id="HIW13536.1"/>
    </source>
</evidence>
<dbReference type="PANTHER" id="PTHR18895:SF74">
    <property type="entry name" value="MTRF1L RELEASE FACTOR GLUTAMINE METHYLTRANSFERASE"/>
    <property type="match status" value="1"/>
</dbReference>
<keyword evidence="3 8" id="KW-0808">Transferase</keyword>
<dbReference type="InterPro" id="IPR002052">
    <property type="entry name" value="DNA_methylase_N6_adenine_CS"/>
</dbReference>
<evidence type="ECO:0000259" key="7">
    <source>
        <dbReference type="Pfam" id="PF17827"/>
    </source>
</evidence>
<dbReference type="EMBL" id="DXHR01000034">
    <property type="protein sequence ID" value="HIW13536.1"/>
    <property type="molecule type" value="Genomic_DNA"/>
</dbReference>
<dbReference type="Gene3D" id="1.10.8.10">
    <property type="entry name" value="DNA helicase RuvA subunit, C-terminal domain"/>
    <property type="match status" value="1"/>
</dbReference>
<reference evidence="8" key="1">
    <citation type="journal article" date="2021" name="PeerJ">
        <title>Extensive microbial diversity within the chicken gut microbiome revealed by metagenomics and culture.</title>
        <authorList>
            <person name="Gilroy R."/>
            <person name="Ravi A."/>
            <person name="Getino M."/>
            <person name="Pursley I."/>
            <person name="Horton D.L."/>
            <person name="Alikhan N.F."/>
            <person name="Baker D."/>
            <person name="Gharbi K."/>
            <person name="Hall N."/>
            <person name="Watson M."/>
            <person name="Adriaenssens E.M."/>
            <person name="Foster-Nyarko E."/>
            <person name="Jarju S."/>
            <person name="Secka A."/>
            <person name="Antonio M."/>
            <person name="Oren A."/>
            <person name="Chaudhuri R.R."/>
            <person name="La Ragione R."/>
            <person name="Hildebrand F."/>
            <person name="Pallen M.J."/>
        </authorList>
    </citation>
    <scope>NUCLEOTIDE SEQUENCE</scope>
    <source>
        <strain evidence="8">ChiHjej13B12-752</strain>
    </source>
</reference>
<dbReference type="GO" id="GO:0003676">
    <property type="term" value="F:nucleic acid binding"/>
    <property type="evidence" value="ECO:0007669"/>
    <property type="project" value="InterPro"/>
</dbReference>
<proteinExistence type="predicted"/>
<feature type="domain" description="Release factor glutamine methyltransferase N-terminal" evidence="7">
    <location>
        <begin position="11"/>
        <end position="76"/>
    </location>
</feature>
<dbReference type="AlphaFoldDB" id="A0A9D1QIM8"/>
<dbReference type="InterPro" id="IPR029063">
    <property type="entry name" value="SAM-dependent_MTases_sf"/>
</dbReference>
<dbReference type="Proteomes" id="UP000823989">
    <property type="component" value="Unassembled WGS sequence"/>
</dbReference>
<feature type="domain" description="Methyltransferase small" evidence="6">
    <location>
        <begin position="108"/>
        <end position="195"/>
    </location>
</feature>
<comment type="catalytic activity">
    <reaction evidence="5">
        <text>L-glutaminyl-[peptide chain release factor] + S-adenosyl-L-methionine = N(5)-methyl-L-glutaminyl-[peptide chain release factor] + S-adenosyl-L-homocysteine + H(+)</text>
        <dbReference type="Rhea" id="RHEA:42896"/>
        <dbReference type="Rhea" id="RHEA-COMP:10271"/>
        <dbReference type="Rhea" id="RHEA-COMP:10272"/>
        <dbReference type="ChEBI" id="CHEBI:15378"/>
        <dbReference type="ChEBI" id="CHEBI:30011"/>
        <dbReference type="ChEBI" id="CHEBI:57856"/>
        <dbReference type="ChEBI" id="CHEBI:59789"/>
        <dbReference type="ChEBI" id="CHEBI:61891"/>
        <dbReference type="EC" id="2.1.1.297"/>
    </reaction>
</comment>
<dbReference type="PROSITE" id="PS00092">
    <property type="entry name" value="N6_MTASE"/>
    <property type="match status" value="1"/>
</dbReference>
<dbReference type="NCBIfam" id="TIGR00536">
    <property type="entry name" value="hemK_fam"/>
    <property type="match status" value="1"/>
</dbReference>
<gene>
    <name evidence="8" type="primary">prmC</name>
    <name evidence="8" type="ORF">H9891_10335</name>
</gene>
<dbReference type="InterPro" id="IPR040758">
    <property type="entry name" value="PrmC_N"/>
</dbReference>
<evidence type="ECO:0000256" key="5">
    <source>
        <dbReference type="ARBA" id="ARBA00048391"/>
    </source>
</evidence>
<dbReference type="GO" id="GO:0032259">
    <property type="term" value="P:methylation"/>
    <property type="evidence" value="ECO:0007669"/>
    <property type="project" value="UniProtKB-KW"/>
</dbReference>
<reference evidence="8" key="2">
    <citation type="submission" date="2021-04" db="EMBL/GenBank/DDBJ databases">
        <authorList>
            <person name="Gilroy R."/>
        </authorList>
    </citation>
    <scope>NUCLEOTIDE SEQUENCE</scope>
    <source>
        <strain evidence="8">ChiHjej13B12-752</strain>
    </source>
</reference>
<dbReference type="Gene3D" id="3.40.50.150">
    <property type="entry name" value="Vaccinia Virus protein VP39"/>
    <property type="match status" value="1"/>
</dbReference>
<evidence type="ECO:0000256" key="2">
    <source>
        <dbReference type="ARBA" id="ARBA00022603"/>
    </source>
</evidence>
<dbReference type="Pfam" id="PF17827">
    <property type="entry name" value="PrmC_N"/>
    <property type="match status" value="1"/>
</dbReference>
<keyword evidence="4" id="KW-0949">S-adenosyl-L-methionine</keyword>
<dbReference type="SUPFAM" id="SSF53335">
    <property type="entry name" value="S-adenosyl-L-methionine-dependent methyltransferases"/>
    <property type="match status" value="1"/>
</dbReference>
<dbReference type="InterPro" id="IPR019874">
    <property type="entry name" value="RF_methyltr_PrmC"/>
</dbReference>
<dbReference type="InterPro" id="IPR050320">
    <property type="entry name" value="N5-glutamine_MTase"/>
</dbReference>
<dbReference type="NCBIfam" id="TIGR03534">
    <property type="entry name" value="RF_mod_PrmC"/>
    <property type="match status" value="1"/>
</dbReference>
<protein>
    <recommendedName>
        <fullName evidence="1">peptide chain release factor N(5)-glutamine methyltransferase</fullName>
        <ecNumber evidence="1">2.1.1.297</ecNumber>
    </recommendedName>
</protein>
<dbReference type="Pfam" id="PF05175">
    <property type="entry name" value="MTS"/>
    <property type="match status" value="1"/>
</dbReference>
<dbReference type="GO" id="GO:0102559">
    <property type="term" value="F:peptide chain release factor N(5)-glutamine methyltransferase activity"/>
    <property type="evidence" value="ECO:0007669"/>
    <property type="project" value="UniProtKB-EC"/>
</dbReference>
<dbReference type="EC" id="2.1.1.297" evidence="1"/>
<evidence type="ECO:0000313" key="9">
    <source>
        <dbReference type="Proteomes" id="UP000823989"/>
    </source>
</evidence>
<evidence type="ECO:0000259" key="6">
    <source>
        <dbReference type="Pfam" id="PF05175"/>
    </source>
</evidence>
<evidence type="ECO:0000256" key="3">
    <source>
        <dbReference type="ARBA" id="ARBA00022679"/>
    </source>
</evidence>
<name>A0A9D1QIM8_9STAP</name>
<comment type="caution">
    <text evidence="8">The sequence shown here is derived from an EMBL/GenBank/DDBJ whole genome shotgun (WGS) entry which is preliminary data.</text>
</comment>
<dbReference type="CDD" id="cd02440">
    <property type="entry name" value="AdoMet_MTases"/>
    <property type="match status" value="1"/>
</dbReference>
<dbReference type="InterPro" id="IPR007848">
    <property type="entry name" value="Small_mtfrase_dom"/>
</dbReference>
<dbReference type="PANTHER" id="PTHR18895">
    <property type="entry name" value="HEMK METHYLTRANSFERASE"/>
    <property type="match status" value="1"/>
</dbReference>
<organism evidence="8 9">
    <name type="scientific">Candidatus Salinicoccus stercoripullorum</name>
    <dbReference type="NCBI Taxonomy" id="2838756"/>
    <lineage>
        <taxon>Bacteria</taxon>
        <taxon>Bacillati</taxon>
        <taxon>Bacillota</taxon>
        <taxon>Bacilli</taxon>
        <taxon>Bacillales</taxon>
        <taxon>Staphylococcaceae</taxon>
        <taxon>Salinicoccus</taxon>
    </lineage>
</organism>
<dbReference type="InterPro" id="IPR004556">
    <property type="entry name" value="HemK-like"/>
</dbReference>